<dbReference type="SUPFAM" id="SSF55961">
    <property type="entry name" value="Bet v1-like"/>
    <property type="match status" value="1"/>
</dbReference>
<reference evidence="2" key="1">
    <citation type="journal article" date="2014" name="Int. J. Syst. Evol. Microbiol.">
        <title>Complete genome sequence of Corynebacterium casei LMG S-19264T (=DSM 44701T), isolated from a smear-ripened cheese.</title>
        <authorList>
            <consortium name="US DOE Joint Genome Institute (JGI-PGF)"/>
            <person name="Walter F."/>
            <person name="Albersmeier A."/>
            <person name="Kalinowski J."/>
            <person name="Ruckert C."/>
        </authorList>
    </citation>
    <scope>NUCLEOTIDE SEQUENCE</scope>
    <source>
        <strain evidence="2">JCM 3172</strain>
    </source>
</reference>
<keyword evidence="3" id="KW-1185">Reference proteome</keyword>
<dbReference type="InterPro" id="IPR019587">
    <property type="entry name" value="Polyketide_cyclase/dehydratase"/>
</dbReference>
<dbReference type="InterPro" id="IPR023393">
    <property type="entry name" value="START-like_dom_sf"/>
</dbReference>
<dbReference type="Pfam" id="PF10604">
    <property type="entry name" value="Polyketide_cyc2"/>
    <property type="match status" value="1"/>
</dbReference>
<feature type="region of interest" description="Disordered" evidence="1">
    <location>
        <begin position="38"/>
        <end position="59"/>
    </location>
</feature>
<sequence>MRRRRCGLPRQERFRDLVTQLSDADEGRAVVSGLLGSAATPAGAAGPHSPHPATSVTCRGEGVDPDALVRHRTEITINAPLSTVWKLQTDVERWPSWQSPVETVERLDHGRFRTGSAFRWTMPIPPNPSTPATDLEITSTVRQLKHHACIRWTGPAIGEGLRIDGVHVWSFIKVKGGVRVRTEETHTGPQVEADVPTATELLREGLEAWLRELKSAAEARAHNRPR</sequence>
<dbReference type="CDD" id="cd08862">
    <property type="entry name" value="SRPBCC_Smu440-like"/>
    <property type="match status" value="1"/>
</dbReference>
<organism evidence="2 3">
    <name type="scientific">Streptomyces purpureus</name>
    <dbReference type="NCBI Taxonomy" id="1951"/>
    <lineage>
        <taxon>Bacteria</taxon>
        <taxon>Bacillati</taxon>
        <taxon>Actinomycetota</taxon>
        <taxon>Actinomycetes</taxon>
        <taxon>Kitasatosporales</taxon>
        <taxon>Streptomycetaceae</taxon>
        <taxon>Streptomyces</taxon>
    </lineage>
</organism>
<evidence type="ECO:0000256" key="1">
    <source>
        <dbReference type="SAM" id="MobiDB-lite"/>
    </source>
</evidence>
<evidence type="ECO:0000313" key="2">
    <source>
        <dbReference type="EMBL" id="GGT62577.1"/>
    </source>
</evidence>
<proteinExistence type="predicted"/>
<accession>A0A918HGA5</accession>
<reference evidence="2" key="2">
    <citation type="submission" date="2020-09" db="EMBL/GenBank/DDBJ databases">
        <authorList>
            <person name="Sun Q."/>
            <person name="Ohkuma M."/>
        </authorList>
    </citation>
    <scope>NUCLEOTIDE SEQUENCE</scope>
    <source>
        <strain evidence="2">JCM 3172</strain>
    </source>
</reference>
<gene>
    <name evidence="2" type="ORF">GCM10014713_64920</name>
</gene>
<protein>
    <recommendedName>
        <fullName evidence="4">Polyketide cyclase /reductase</fullName>
    </recommendedName>
</protein>
<evidence type="ECO:0008006" key="4">
    <source>
        <dbReference type="Google" id="ProtNLM"/>
    </source>
</evidence>
<dbReference type="Gene3D" id="3.30.530.20">
    <property type="match status" value="1"/>
</dbReference>
<comment type="caution">
    <text evidence="2">The sequence shown here is derived from an EMBL/GenBank/DDBJ whole genome shotgun (WGS) entry which is preliminary data.</text>
</comment>
<dbReference type="Proteomes" id="UP000619486">
    <property type="component" value="Unassembled WGS sequence"/>
</dbReference>
<evidence type="ECO:0000313" key="3">
    <source>
        <dbReference type="Proteomes" id="UP000619486"/>
    </source>
</evidence>
<dbReference type="EMBL" id="BMQQ01000042">
    <property type="protein sequence ID" value="GGT62577.1"/>
    <property type="molecule type" value="Genomic_DNA"/>
</dbReference>
<feature type="compositionally biased region" description="Low complexity" evidence="1">
    <location>
        <begin position="38"/>
        <end position="55"/>
    </location>
</feature>
<dbReference type="AlphaFoldDB" id="A0A918HGA5"/>
<name>A0A918HGA5_9ACTN</name>